<dbReference type="GO" id="GO:0008168">
    <property type="term" value="F:methyltransferase activity"/>
    <property type="evidence" value="ECO:0007669"/>
    <property type="project" value="UniProtKB-KW"/>
</dbReference>
<dbReference type="SUPFAM" id="SSF53335">
    <property type="entry name" value="S-adenosyl-L-methionine-dependent methyltransferases"/>
    <property type="match status" value="1"/>
</dbReference>
<dbReference type="Gene3D" id="3.40.50.150">
    <property type="entry name" value="Vaccinia Virus protein VP39"/>
    <property type="match status" value="1"/>
</dbReference>
<reference evidence="2 3" key="1">
    <citation type="submission" date="2018-06" db="EMBL/GenBank/DDBJ databases">
        <title>Genomic Encyclopedia of Archaeal and Bacterial Type Strains, Phase II (KMG-II): from individual species to whole genera.</title>
        <authorList>
            <person name="Goeker M."/>
        </authorList>
    </citation>
    <scope>NUCLEOTIDE SEQUENCE [LARGE SCALE GENOMIC DNA]</scope>
    <source>
        <strain evidence="2 3">DSM 23522</strain>
    </source>
</reference>
<gene>
    <name evidence="2" type="ORF">LV92_03187</name>
</gene>
<dbReference type="GO" id="GO:0032259">
    <property type="term" value="P:methylation"/>
    <property type="evidence" value="ECO:0007669"/>
    <property type="project" value="UniProtKB-KW"/>
</dbReference>
<feature type="domain" description="Methyltransferase" evidence="1">
    <location>
        <begin position="39"/>
        <end position="144"/>
    </location>
</feature>
<dbReference type="InterPro" id="IPR029063">
    <property type="entry name" value="SAM-dependent_MTases_sf"/>
</dbReference>
<keyword evidence="2" id="KW-0808">Transferase</keyword>
<dbReference type="EMBL" id="QLLN01000006">
    <property type="protein sequence ID" value="RAJ08969.1"/>
    <property type="molecule type" value="Genomic_DNA"/>
</dbReference>
<protein>
    <submittedName>
        <fullName evidence="2">Methyltransferase family protein</fullName>
    </submittedName>
</protein>
<keyword evidence="3" id="KW-1185">Reference proteome</keyword>
<comment type="caution">
    <text evidence="2">The sequence shown here is derived from an EMBL/GenBank/DDBJ whole genome shotgun (WGS) entry which is preliminary data.</text>
</comment>
<dbReference type="RefSeq" id="WP_111624573.1">
    <property type="nucleotide sequence ID" value="NZ_QLLN01000006.1"/>
</dbReference>
<dbReference type="PANTHER" id="PTHR43861:SF1">
    <property type="entry name" value="TRANS-ACONITATE 2-METHYLTRANSFERASE"/>
    <property type="match status" value="1"/>
</dbReference>
<proteinExistence type="predicted"/>
<dbReference type="PANTHER" id="PTHR43861">
    <property type="entry name" value="TRANS-ACONITATE 2-METHYLTRANSFERASE-RELATED"/>
    <property type="match status" value="1"/>
</dbReference>
<keyword evidence="2" id="KW-0489">Methyltransferase</keyword>
<evidence type="ECO:0000313" key="3">
    <source>
        <dbReference type="Proteomes" id="UP000249696"/>
    </source>
</evidence>
<name>A0A327QWI4_9FLAO</name>
<accession>A0A327QWI4</accession>
<dbReference type="Proteomes" id="UP000249696">
    <property type="component" value="Unassembled WGS sequence"/>
</dbReference>
<organism evidence="2 3">
    <name type="scientific">Arenibacter echinorum</name>
    <dbReference type="NCBI Taxonomy" id="440515"/>
    <lineage>
        <taxon>Bacteria</taxon>
        <taxon>Pseudomonadati</taxon>
        <taxon>Bacteroidota</taxon>
        <taxon>Flavobacteriia</taxon>
        <taxon>Flavobacteriales</taxon>
        <taxon>Flavobacteriaceae</taxon>
        <taxon>Arenibacter</taxon>
    </lineage>
</organism>
<evidence type="ECO:0000259" key="1">
    <source>
        <dbReference type="Pfam" id="PF13847"/>
    </source>
</evidence>
<dbReference type="Pfam" id="PF13847">
    <property type="entry name" value="Methyltransf_31"/>
    <property type="match status" value="1"/>
</dbReference>
<evidence type="ECO:0000313" key="2">
    <source>
        <dbReference type="EMBL" id="RAJ08969.1"/>
    </source>
</evidence>
<sequence>MKSSEHFWNKLSENYDKKAMDNAYNLILSKSPKYFKNFDTVLDFGCATGLYAIEFSNKVKEIQAFDISSKMISAAREKALNNQIENITFSQTTLFDKNYKCKSFDTILALNILLYFEDIEKVLNRMNDLLKAGGLIITSTACLKEKRTFVGVLSGSIILILKKLKILPYLKFVTMLELEEMITDCGFKIIETDILIDKPATEYYVVAQKIN</sequence>
<dbReference type="InterPro" id="IPR025714">
    <property type="entry name" value="Methyltranfer_dom"/>
</dbReference>
<dbReference type="CDD" id="cd02440">
    <property type="entry name" value="AdoMet_MTases"/>
    <property type="match status" value="1"/>
</dbReference>
<dbReference type="AlphaFoldDB" id="A0A327QWI4"/>